<feature type="compositionally biased region" description="Basic and acidic residues" evidence="1">
    <location>
        <begin position="33"/>
        <end position="59"/>
    </location>
</feature>
<feature type="non-terminal residue" evidence="4">
    <location>
        <position position="1"/>
    </location>
</feature>
<dbReference type="EMBL" id="MKZS01000001">
    <property type="protein sequence ID" value="OLT60491.1"/>
    <property type="molecule type" value="Genomic_DNA"/>
</dbReference>
<accession>A0A1U7N3K3</accession>
<feature type="domain" description="Cellulose-binding Sde182 nucleoside hydrolase-like" evidence="2">
    <location>
        <begin position="1"/>
        <end position="208"/>
    </location>
</feature>
<name>A0A1U7N3K3_9CYAN</name>
<dbReference type="Pfam" id="PF07632">
    <property type="entry name" value="Sde182_NH-like"/>
    <property type="match status" value="1"/>
</dbReference>
<comment type="caution">
    <text evidence="4">The sequence shown here is derived from an EMBL/GenBank/DDBJ whole genome shotgun (WGS) entry which is preliminary data.</text>
</comment>
<dbReference type="GO" id="GO:0016799">
    <property type="term" value="F:hydrolase activity, hydrolyzing N-glycosyl compounds"/>
    <property type="evidence" value="ECO:0007669"/>
    <property type="project" value="InterPro"/>
</dbReference>
<evidence type="ECO:0000256" key="1">
    <source>
        <dbReference type="SAM" id="MobiDB-lite"/>
    </source>
</evidence>
<protein>
    <recommendedName>
        <fullName evidence="6">DUF1593 domain-containing protein</fullName>
    </recommendedName>
</protein>
<evidence type="ECO:0000259" key="3">
    <source>
        <dbReference type="Pfam" id="PF21027"/>
    </source>
</evidence>
<keyword evidence="5" id="KW-1185">Reference proteome</keyword>
<dbReference type="InterPro" id="IPR013783">
    <property type="entry name" value="Ig-like_fold"/>
</dbReference>
<dbReference type="Pfam" id="PF21027">
    <property type="entry name" value="Sde0182_C"/>
    <property type="match status" value="1"/>
</dbReference>
<evidence type="ECO:0008006" key="6">
    <source>
        <dbReference type="Google" id="ProtNLM"/>
    </source>
</evidence>
<proteinExistence type="predicted"/>
<gene>
    <name evidence="4" type="ORF">BJP37_17210</name>
</gene>
<dbReference type="InterPro" id="IPR011483">
    <property type="entry name" value="Sde182_NH-like"/>
</dbReference>
<feature type="region of interest" description="Disordered" evidence="1">
    <location>
        <begin position="32"/>
        <end position="59"/>
    </location>
</feature>
<dbReference type="InterPro" id="IPR048527">
    <property type="entry name" value="Sde182_C"/>
</dbReference>
<dbReference type="Gene3D" id="2.60.40.10">
    <property type="entry name" value="Immunoglobulins"/>
    <property type="match status" value="1"/>
</dbReference>
<evidence type="ECO:0000259" key="2">
    <source>
        <dbReference type="Pfam" id="PF07632"/>
    </source>
</evidence>
<dbReference type="AlphaFoldDB" id="A0A1U7N3K3"/>
<reference evidence="4 5" key="1">
    <citation type="submission" date="2016-10" db="EMBL/GenBank/DDBJ databases">
        <title>Comparative genomics uncovers the prolific and rare metabolic potential of the cyanobacterial genus Moorea.</title>
        <authorList>
            <person name="Leao T."/>
            <person name="Castelao G."/>
            <person name="Korobeynikov A."/>
            <person name="Monroe E.A."/>
            <person name="Podell S."/>
            <person name="Glukhov E."/>
            <person name="Allen E."/>
            <person name="Gerwick W.H."/>
            <person name="Gerwick L."/>
        </authorList>
    </citation>
    <scope>NUCLEOTIDE SEQUENCE [LARGE SCALE GENOMIC DNA]</scope>
    <source>
        <strain evidence="4 5">PNG5-198</strain>
    </source>
</reference>
<sequence length="364" mass="41292">KAYNEVYPNLLVHNENYPTAEFLKSISFIGDEDSSHLDTPRSKYKPGQKEYRDPSKWEDTPGSEKIIEVLLEKNPNPIYIQVWGGANTLSRALYKLKSEFPKKYEAAAAKVTTYNIDYQDGAGTYIEQHHPLVTKIVNWGFAGTWNYKSQMETVDMINKEVKNNHGPLGALYPQKYISEGDSPAFLYCLPNGLRNYENPGFGGWGGRFNVSDFDPNVFIDAHDGGSMLQSHARWIKDANADFMGRMDWCIASAFEMANHAPEIKLNSDINLNVQSGEVFELNVEGTSDPDDDLIDLSWWVYEEAGSFNGRFNVKYQEGYIFKATAPEVEQPQTIHIILEVADFPKKGPSMKTYQRFVITVSPQH</sequence>
<dbReference type="Proteomes" id="UP000186657">
    <property type="component" value="Unassembled WGS sequence"/>
</dbReference>
<evidence type="ECO:0000313" key="5">
    <source>
        <dbReference type="Proteomes" id="UP000186657"/>
    </source>
</evidence>
<dbReference type="RefSeq" id="WP_075900769.1">
    <property type="nucleotide sequence ID" value="NZ_MKZS01000001.1"/>
</dbReference>
<feature type="domain" description="Cellulose-binding Sde182 C-terminal" evidence="3">
    <location>
        <begin position="279"/>
        <end position="360"/>
    </location>
</feature>
<evidence type="ECO:0000313" key="4">
    <source>
        <dbReference type="EMBL" id="OLT60491.1"/>
    </source>
</evidence>
<dbReference type="InterPro" id="IPR036452">
    <property type="entry name" value="Ribo_hydro-like"/>
</dbReference>
<dbReference type="Gene3D" id="3.90.245.10">
    <property type="entry name" value="Ribonucleoside hydrolase-like"/>
    <property type="match status" value="1"/>
</dbReference>
<organism evidence="4 5">
    <name type="scientific">Moorena bouillonii PNG</name>
    <dbReference type="NCBI Taxonomy" id="568701"/>
    <lineage>
        <taxon>Bacteria</taxon>
        <taxon>Bacillati</taxon>
        <taxon>Cyanobacteriota</taxon>
        <taxon>Cyanophyceae</taxon>
        <taxon>Coleofasciculales</taxon>
        <taxon>Coleofasciculaceae</taxon>
        <taxon>Moorena</taxon>
    </lineage>
</organism>